<proteinExistence type="predicted"/>
<evidence type="ECO:0000256" key="1">
    <source>
        <dbReference type="SAM" id="MobiDB-lite"/>
    </source>
</evidence>
<sequence>MRRWLKGLCTTKSKKVEHTESETNNGAGTLSVSKRWETVLPK</sequence>
<accession>A0A5B0KSD3</accession>
<protein>
    <submittedName>
        <fullName evidence="2">Uncharacterized protein</fullName>
    </submittedName>
</protein>
<dbReference type="EMBL" id="VEWN01000006">
    <property type="protein sequence ID" value="KAA1055592.1"/>
    <property type="molecule type" value="Genomic_DNA"/>
</dbReference>
<dbReference type="Proteomes" id="UP000325333">
    <property type="component" value="Unassembled WGS sequence"/>
</dbReference>
<feature type="region of interest" description="Disordered" evidence="1">
    <location>
        <begin position="15"/>
        <end position="42"/>
    </location>
</feature>
<comment type="caution">
    <text evidence="2">The sequence shown here is derived from an EMBL/GenBank/DDBJ whole genome shotgun (WGS) entry which is preliminary data.</text>
</comment>
<feature type="compositionally biased region" description="Polar residues" evidence="1">
    <location>
        <begin position="22"/>
        <end position="32"/>
    </location>
</feature>
<evidence type="ECO:0000313" key="2">
    <source>
        <dbReference type="EMBL" id="KAA1055592.1"/>
    </source>
</evidence>
<reference evidence="2 3" key="1">
    <citation type="submission" date="2019-07" db="EMBL/GenBank/DDBJ databases">
        <title>Genome sequencing of the stress-tolerant strain Azospirillum brasilense Az19.</title>
        <authorList>
            <person name="Maroniche G.A."/>
            <person name="Garcia J.E."/>
            <person name="Pagnussat L."/>
            <person name="Amenta M."/>
            <person name="Creus C.M."/>
        </authorList>
    </citation>
    <scope>NUCLEOTIDE SEQUENCE [LARGE SCALE GENOMIC DNA]</scope>
    <source>
        <strain evidence="2 3">Az19</strain>
    </source>
</reference>
<dbReference type="AlphaFoldDB" id="A0A5B0KSD3"/>
<evidence type="ECO:0000313" key="3">
    <source>
        <dbReference type="Proteomes" id="UP000325333"/>
    </source>
</evidence>
<organism evidence="2 3">
    <name type="scientific">Azospirillum argentinense</name>
    <dbReference type="NCBI Taxonomy" id="2970906"/>
    <lineage>
        <taxon>Bacteria</taxon>
        <taxon>Pseudomonadati</taxon>
        <taxon>Pseudomonadota</taxon>
        <taxon>Alphaproteobacteria</taxon>
        <taxon>Rhodospirillales</taxon>
        <taxon>Azospirillaceae</taxon>
        <taxon>Azospirillum</taxon>
    </lineage>
</organism>
<name>A0A5B0KSD3_9PROT</name>
<gene>
    <name evidence="2" type="ORF">FH063_005363</name>
</gene>